<accession>A0A9Q0PG72</accession>
<feature type="domain" description="ABC-2 type transporter transmembrane" evidence="7">
    <location>
        <begin position="101"/>
        <end position="141"/>
    </location>
</feature>
<keyword evidence="5 6" id="KW-0472">Membrane</keyword>
<dbReference type="Proteomes" id="UP001151752">
    <property type="component" value="Chromosome 15W"/>
</dbReference>
<feature type="transmembrane region" description="Helical" evidence="6">
    <location>
        <begin position="122"/>
        <end position="140"/>
    </location>
</feature>
<keyword evidence="4 6" id="KW-1133">Transmembrane helix</keyword>
<dbReference type="Pfam" id="PF01061">
    <property type="entry name" value="ABC2_membrane"/>
    <property type="match status" value="1"/>
</dbReference>
<evidence type="ECO:0000256" key="6">
    <source>
        <dbReference type="SAM" id="Phobius"/>
    </source>
</evidence>
<evidence type="ECO:0000256" key="3">
    <source>
        <dbReference type="ARBA" id="ARBA00022692"/>
    </source>
</evidence>
<reference evidence="8" key="1">
    <citation type="submission" date="2022-11" db="EMBL/GenBank/DDBJ databases">
        <authorList>
            <person name="Hyden B.L."/>
            <person name="Feng K."/>
            <person name="Yates T."/>
            <person name="Jawdy S."/>
            <person name="Smart L.B."/>
            <person name="Muchero W."/>
        </authorList>
    </citation>
    <scope>NUCLEOTIDE SEQUENCE</scope>
    <source>
        <tissue evidence="8">Shoot tip</tissue>
    </source>
</reference>
<keyword evidence="9" id="KW-1185">Reference proteome</keyword>
<proteinExistence type="predicted"/>
<protein>
    <submittedName>
        <fullName evidence="8">PLEIOTROPIC DRUG RESISTANCE PROTEIN 3-LIKE ISOFORM X1</fullName>
    </submittedName>
</protein>
<reference evidence="8" key="2">
    <citation type="journal article" date="2023" name="Int. J. Mol. Sci.">
        <title>De Novo Assembly and Annotation of 11 Diverse Shrub Willow (Salix) Genomes Reveals Novel Gene Organization in Sex-Linked Regions.</title>
        <authorList>
            <person name="Hyden B."/>
            <person name="Feng K."/>
            <person name="Yates T.B."/>
            <person name="Jawdy S."/>
            <person name="Cereghino C."/>
            <person name="Smart L.B."/>
            <person name="Muchero W."/>
        </authorList>
    </citation>
    <scope>NUCLEOTIDE SEQUENCE</scope>
    <source>
        <tissue evidence="8">Shoot tip</tissue>
    </source>
</reference>
<evidence type="ECO:0000313" key="8">
    <source>
        <dbReference type="EMBL" id="KAJ6687442.1"/>
    </source>
</evidence>
<dbReference type="GO" id="GO:0005886">
    <property type="term" value="C:plasma membrane"/>
    <property type="evidence" value="ECO:0007669"/>
    <property type="project" value="UniProtKB-ARBA"/>
</dbReference>
<dbReference type="AlphaFoldDB" id="A0A9Q0PG72"/>
<name>A0A9Q0PG72_9ROSI</name>
<organism evidence="8 9">
    <name type="scientific">Salix koriyanagi</name>
    <dbReference type="NCBI Taxonomy" id="2511006"/>
    <lineage>
        <taxon>Eukaryota</taxon>
        <taxon>Viridiplantae</taxon>
        <taxon>Streptophyta</taxon>
        <taxon>Embryophyta</taxon>
        <taxon>Tracheophyta</taxon>
        <taxon>Spermatophyta</taxon>
        <taxon>Magnoliopsida</taxon>
        <taxon>eudicotyledons</taxon>
        <taxon>Gunneridae</taxon>
        <taxon>Pentapetalae</taxon>
        <taxon>rosids</taxon>
        <taxon>fabids</taxon>
        <taxon>Malpighiales</taxon>
        <taxon>Salicaceae</taxon>
        <taxon>Saliceae</taxon>
        <taxon>Salix</taxon>
    </lineage>
</organism>
<evidence type="ECO:0000256" key="1">
    <source>
        <dbReference type="ARBA" id="ARBA00004141"/>
    </source>
</evidence>
<evidence type="ECO:0000259" key="7">
    <source>
        <dbReference type="Pfam" id="PF01061"/>
    </source>
</evidence>
<keyword evidence="2" id="KW-0813">Transport</keyword>
<gene>
    <name evidence="8" type="ORF">OIU74_016180</name>
</gene>
<evidence type="ECO:0000256" key="2">
    <source>
        <dbReference type="ARBA" id="ARBA00022448"/>
    </source>
</evidence>
<evidence type="ECO:0000313" key="9">
    <source>
        <dbReference type="Proteomes" id="UP001151752"/>
    </source>
</evidence>
<dbReference type="EMBL" id="JAPFFM010000019">
    <property type="protein sequence ID" value="KAJ6687442.1"/>
    <property type="molecule type" value="Genomic_DNA"/>
</dbReference>
<keyword evidence="3 6" id="KW-0812">Transmembrane</keyword>
<sequence length="146" mass="16697">MKIGGRIIYSGPLGQRSSRVIEYFESIPGVPKIKDNYNPATWMLEVTSPSAEAALGVDFGQIYEGSTLYHENEELVKQLSSPTPGSKELHFPTRFPQNGWEQLKACLWKQNLSYWRSPSYNLVRIIFMAFGALLFSLLYWQKGKKM</sequence>
<comment type="subcellular location">
    <subcellularLocation>
        <location evidence="1">Membrane</location>
        <topology evidence="1">Multi-pass membrane protein</topology>
    </subcellularLocation>
</comment>
<evidence type="ECO:0000256" key="5">
    <source>
        <dbReference type="ARBA" id="ARBA00023136"/>
    </source>
</evidence>
<comment type="caution">
    <text evidence="8">The sequence shown here is derived from an EMBL/GenBank/DDBJ whole genome shotgun (WGS) entry which is preliminary data.</text>
</comment>
<evidence type="ECO:0000256" key="4">
    <source>
        <dbReference type="ARBA" id="ARBA00022989"/>
    </source>
</evidence>
<dbReference type="GO" id="GO:0140359">
    <property type="term" value="F:ABC-type transporter activity"/>
    <property type="evidence" value="ECO:0007669"/>
    <property type="project" value="InterPro"/>
</dbReference>
<dbReference type="PANTHER" id="PTHR19241">
    <property type="entry name" value="ATP-BINDING CASSETTE TRANSPORTER"/>
    <property type="match status" value="1"/>
</dbReference>
<dbReference type="InterPro" id="IPR013525">
    <property type="entry name" value="ABC2_TM"/>
</dbReference>